<reference evidence="10" key="1">
    <citation type="submission" date="2023-03" db="EMBL/GenBank/DDBJ databases">
        <authorList>
            <person name="Julca I."/>
        </authorList>
    </citation>
    <scope>NUCLEOTIDE SEQUENCE</scope>
</reference>
<name>A0AAV1CUN8_OLDCO</name>
<dbReference type="PRINTS" id="PR00370">
    <property type="entry name" value="FMOXYGENASE"/>
</dbReference>
<keyword evidence="4 8" id="KW-0274">FAD</keyword>
<keyword evidence="6 8" id="KW-0560">Oxidoreductase</keyword>
<evidence type="ECO:0000256" key="3">
    <source>
        <dbReference type="ARBA" id="ARBA00022630"/>
    </source>
</evidence>
<dbReference type="InterPro" id="IPR036188">
    <property type="entry name" value="FAD/NAD-bd_sf"/>
</dbReference>
<evidence type="ECO:0000313" key="10">
    <source>
        <dbReference type="EMBL" id="CAI9099344.1"/>
    </source>
</evidence>
<dbReference type="SUPFAM" id="SSF51905">
    <property type="entry name" value="FAD/NAD(P)-binding domain"/>
    <property type="match status" value="2"/>
</dbReference>
<dbReference type="Gene3D" id="3.50.50.60">
    <property type="entry name" value="FAD/NAD(P)-binding domain"/>
    <property type="match status" value="2"/>
</dbReference>
<dbReference type="EMBL" id="OX459120">
    <property type="protein sequence ID" value="CAI9099344.1"/>
    <property type="molecule type" value="Genomic_DNA"/>
</dbReference>
<keyword evidence="5" id="KW-0521">NADP</keyword>
<dbReference type="Pfam" id="PF00743">
    <property type="entry name" value="FMO-like"/>
    <property type="match status" value="2"/>
</dbReference>
<dbReference type="InterPro" id="IPR000960">
    <property type="entry name" value="Flavin_mOase"/>
</dbReference>
<sequence length="447" mass="50592">MKRAVKVAVIGAGLAGLVTARELKREGHEVVIYEKSDRVGGLWVYDPQVEDDPLSLDPNRKIVHSSLFRSVLATFPREIMGFSDYPFFPVDDENHGTTIHAEFPPHEEVLHFLNHFAKDFELIQLIRFNTQVTRVALSNDDEKCSWVVESVSENVGSASELFQAVTVCSGHFTLPRLAELPGIDQWPGKQIHSHNYREPSSFRDQIVIVVGGAMSACDISQDISQVAKEVHVSSRSAGLSKKLEGCPNLWQHPEIIKCDTNGEITFQDGSFVNADVLIHCTGYTYAFPFLQTNGVVTIDDNRVGPLYKHVFPPQLAPFLSFVGIPDRVNQFLMMELQAKWIARVLSGKTILPSKEDMTTDVEKYYQEMEEMGIPKHFTHRLTSANQFEYLDWIAAQAGLSVVDDKTKKITKDVWNILHLYHGSWVKFRQKYIKMKTKPHCCNNNENA</sequence>
<dbReference type="AlphaFoldDB" id="A0AAV1CUN8"/>
<keyword evidence="3 8" id="KW-0285">Flavoprotein</keyword>
<evidence type="ECO:0000256" key="8">
    <source>
        <dbReference type="RuleBase" id="RU361177"/>
    </source>
</evidence>
<dbReference type="InterPro" id="IPR020946">
    <property type="entry name" value="Flavin_mOase-like"/>
</dbReference>
<comment type="cofactor">
    <cofactor evidence="1 8">
        <name>FAD</name>
        <dbReference type="ChEBI" id="CHEBI:57692"/>
    </cofactor>
</comment>
<organism evidence="10 11">
    <name type="scientific">Oldenlandia corymbosa var. corymbosa</name>
    <dbReference type="NCBI Taxonomy" id="529605"/>
    <lineage>
        <taxon>Eukaryota</taxon>
        <taxon>Viridiplantae</taxon>
        <taxon>Streptophyta</taxon>
        <taxon>Embryophyta</taxon>
        <taxon>Tracheophyta</taxon>
        <taxon>Spermatophyta</taxon>
        <taxon>Magnoliopsida</taxon>
        <taxon>eudicotyledons</taxon>
        <taxon>Gunneridae</taxon>
        <taxon>Pentapetalae</taxon>
        <taxon>asterids</taxon>
        <taxon>lamiids</taxon>
        <taxon>Gentianales</taxon>
        <taxon>Rubiaceae</taxon>
        <taxon>Rubioideae</taxon>
        <taxon>Spermacoceae</taxon>
        <taxon>Hedyotis-Oldenlandia complex</taxon>
        <taxon>Oldenlandia</taxon>
    </lineage>
</organism>
<evidence type="ECO:0000256" key="2">
    <source>
        <dbReference type="ARBA" id="ARBA00009183"/>
    </source>
</evidence>
<dbReference type="GO" id="GO:0004499">
    <property type="term" value="F:N,N-dimethylaniline monooxygenase activity"/>
    <property type="evidence" value="ECO:0007669"/>
    <property type="project" value="InterPro"/>
</dbReference>
<dbReference type="EC" id="1.-.-.-" evidence="8"/>
<evidence type="ECO:0000313" key="11">
    <source>
        <dbReference type="Proteomes" id="UP001161247"/>
    </source>
</evidence>
<dbReference type="Proteomes" id="UP001161247">
    <property type="component" value="Chromosome 3"/>
</dbReference>
<evidence type="ECO:0000256" key="1">
    <source>
        <dbReference type="ARBA" id="ARBA00001974"/>
    </source>
</evidence>
<proteinExistence type="inferred from homology"/>
<keyword evidence="9" id="KW-0732">Signal</keyword>
<keyword evidence="7 8" id="KW-0503">Monooxygenase</keyword>
<keyword evidence="11" id="KW-1185">Reference proteome</keyword>
<evidence type="ECO:0000256" key="9">
    <source>
        <dbReference type="SAM" id="SignalP"/>
    </source>
</evidence>
<gene>
    <name evidence="10" type="ORF">OLC1_LOCUS9386</name>
</gene>
<dbReference type="GO" id="GO:0050660">
    <property type="term" value="F:flavin adenine dinucleotide binding"/>
    <property type="evidence" value="ECO:0007669"/>
    <property type="project" value="InterPro"/>
</dbReference>
<comment type="similarity">
    <text evidence="2 8">Belongs to the FMO family.</text>
</comment>
<evidence type="ECO:0000256" key="4">
    <source>
        <dbReference type="ARBA" id="ARBA00022827"/>
    </source>
</evidence>
<accession>A0AAV1CUN8</accession>
<evidence type="ECO:0000256" key="7">
    <source>
        <dbReference type="ARBA" id="ARBA00023033"/>
    </source>
</evidence>
<dbReference type="PIRSF" id="PIRSF000332">
    <property type="entry name" value="FMO"/>
    <property type="match status" value="1"/>
</dbReference>
<feature type="signal peptide" evidence="9">
    <location>
        <begin position="1"/>
        <end position="20"/>
    </location>
</feature>
<protein>
    <recommendedName>
        <fullName evidence="8">Flavin-containing monooxygenase</fullName>
        <ecNumber evidence="8">1.-.-.-</ecNumber>
    </recommendedName>
</protein>
<dbReference type="InterPro" id="IPR050346">
    <property type="entry name" value="FMO-like"/>
</dbReference>
<dbReference type="GO" id="GO:0050661">
    <property type="term" value="F:NADP binding"/>
    <property type="evidence" value="ECO:0007669"/>
    <property type="project" value="InterPro"/>
</dbReference>
<feature type="chain" id="PRO_5043729336" description="Flavin-containing monooxygenase" evidence="9">
    <location>
        <begin position="21"/>
        <end position="447"/>
    </location>
</feature>
<evidence type="ECO:0000256" key="5">
    <source>
        <dbReference type="ARBA" id="ARBA00022857"/>
    </source>
</evidence>
<evidence type="ECO:0000256" key="6">
    <source>
        <dbReference type="ARBA" id="ARBA00023002"/>
    </source>
</evidence>
<dbReference type="FunFam" id="3.50.50.60:FF:000138">
    <property type="entry name" value="Flavin-containing monooxygenase"/>
    <property type="match status" value="1"/>
</dbReference>
<dbReference type="PANTHER" id="PTHR23023">
    <property type="entry name" value="DIMETHYLANILINE MONOOXYGENASE"/>
    <property type="match status" value="1"/>
</dbReference>